<organism evidence="4">
    <name type="scientific">Tanacetum cinerariifolium</name>
    <name type="common">Dalmatian daisy</name>
    <name type="synonym">Chrysanthemum cinerariifolium</name>
    <dbReference type="NCBI Taxonomy" id="118510"/>
    <lineage>
        <taxon>Eukaryota</taxon>
        <taxon>Viridiplantae</taxon>
        <taxon>Streptophyta</taxon>
        <taxon>Embryophyta</taxon>
        <taxon>Tracheophyta</taxon>
        <taxon>Spermatophyta</taxon>
        <taxon>Magnoliopsida</taxon>
        <taxon>eudicotyledons</taxon>
        <taxon>Gunneridae</taxon>
        <taxon>Pentapetalae</taxon>
        <taxon>asterids</taxon>
        <taxon>campanulids</taxon>
        <taxon>Asterales</taxon>
        <taxon>Asteraceae</taxon>
        <taxon>Asteroideae</taxon>
        <taxon>Anthemideae</taxon>
        <taxon>Anthemidinae</taxon>
        <taxon>Tanacetum</taxon>
    </lineage>
</organism>
<dbReference type="CDD" id="cd09272">
    <property type="entry name" value="RNase_HI_RT_Ty1"/>
    <property type="match status" value="1"/>
</dbReference>
<comment type="caution">
    <text evidence="4">The sequence shown here is derived from an EMBL/GenBank/DDBJ whole genome shotgun (WGS) entry which is preliminary data.</text>
</comment>
<dbReference type="InterPro" id="IPR057670">
    <property type="entry name" value="SH3_retrovirus"/>
</dbReference>
<dbReference type="Pfam" id="PF07727">
    <property type="entry name" value="RVT_2"/>
    <property type="match status" value="1"/>
</dbReference>
<feature type="region of interest" description="Disordered" evidence="1">
    <location>
        <begin position="657"/>
        <end position="690"/>
    </location>
</feature>
<evidence type="ECO:0000259" key="3">
    <source>
        <dbReference type="Pfam" id="PF25597"/>
    </source>
</evidence>
<feature type="region of interest" description="Disordered" evidence="1">
    <location>
        <begin position="524"/>
        <end position="634"/>
    </location>
</feature>
<dbReference type="AlphaFoldDB" id="A0A6L2NLH6"/>
<feature type="domain" description="Retroviral polymerase SH3-like" evidence="3">
    <location>
        <begin position="130"/>
        <end position="184"/>
    </location>
</feature>
<reference evidence="4" key="1">
    <citation type="journal article" date="2019" name="Sci. Rep.">
        <title>Draft genome of Tanacetum cinerariifolium, the natural source of mosquito coil.</title>
        <authorList>
            <person name="Yamashiro T."/>
            <person name="Shiraishi A."/>
            <person name="Satake H."/>
            <person name="Nakayama K."/>
        </authorList>
    </citation>
    <scope>NUCLEOTIDE SEQUENCE</scope>
</reference>
<feature type="compositionally biased region" description="Low complexity" evidence="1">
    <location>
        <begin position="565"/>
        <end position="576"/>
    </location>
</feature>
<feature type="domain" description="Reverse transcriptase Ty1/copia-type" evidence="2">
    <location>
        <begin position="220"/>
        <end position="310"/>
    </location>
</feature>
<name>A0A6L2NLH6_TANCI</name>
<feature type="compositionally biased region" description="Basic and acidic residues" evidence="1">
    <location>
        <begin position="606"/>
        <end position="620"/>
    </location>
</feature>
<proteinExistence type="predicted"/>
<evidence type="ECO:0000256" key="1">
    <source>
        <dbReference type="SAM" id="MobiDB-lite"/>
    </source>
</evidence>
<sequence length="690" mass="78579">MNELVNDGIKLSKLEINTGFINGLPKKWLSYFQSLRNTNNVKDSEIASLFRKLKYEENLIDNIYETEKNKSLVSTTPLSTAFFSSSIIQDFQDSLDNEEDTRSSHEYLNDLEEEYYTRDLLEKSKRFFKKVYIHNHKDHLENFDEKANDGYIHGYSLVFKAFRVFNTRRQQTEKTYHITFDESPNAIKFSKPSVDGINIAKTERYPPGEYPHPYKPYQRNKVWTLVPAPYGKTIIGSKWVFRNKRDKNGIVIKNKERLVAQGYNQQEGIDYNETFAPVARLEAIRIFLAFATYINFIVYQMDVKSSFLNGFDLKGYSDSNYDRCNIDRKSTSSACQLVGAAAGCCANILWMKSQLTNYDIIYKKIPIFCDNTSAIAILNNPVLHSRTKDIDIRYHFIRDRVLKGDIELHFIPTQYELVDIFTKPLDEPTFKRLIIELGYRGEIGAKGTLKKSCLPLRWRLLMDQIMQLLGGLCKDNMGELTINPTQVFSVYNLALKPNQPKEPDFTDHMKAICNLDVHVNSKALKPASQTEEVPQGKQPRAKMDSEENNLQNTHLSPRLRHPNPKLANQKKAQQAAGVPASLGATSKEGAHPQLNSDESEEEEEVTKDKDTEATSHDVPKETLVPPPPSPKSAQIQELMAQVTDTLNRFATMVENASGATRMNVPSAGKETTSPAEGEKNIKDAKANLQK</sequence>
<protein>
    <submittedName>
        <fullName evidence="4">Retrovirus-related Pol polyprotein from transposon TNT 1-94</fullName>
    </submittedName>
</protein>
<feature type="compositionally biased region" description="Basic and acidic residues" evidence="1">
    <location>
        <begin position="676"/>
        <end position="690"/>
    </location>
</feature>
<dbReference type="InterPro" id="IPR013103">
    <property type="entry name" value="RVT_2"/>
</dbReference>
<dbReference type="Pfam" id="PF25597">
    <property type="entry name" value="SH3_retrovirus"/>
    <property type="match status" value="1"/>
</dbReference>
<evidence type="ECO:0000313" key="4">
    <source>
        <dbReference type="EMBL" id="GEU87131.1"/>
    </source>
</evidence>
<evidence type="ECO:0000259" key="2">
    <source>
        <dbReference type="Pfam" id="PF07727"/>
    </source>
</evidence>
<dbReference type="PANTHER" id="PTHR11439:SF483">
    <property type="entry name" value="PEPTIDE SYNTHASE GLIP-LIKE, PUTATIVE (AFU_ORTHOLOGUE AFUA_3G12920)-RELATED"/>
    <property type="match status" value="1"/>
</dbReference>
<dbReference type="PANTHER" id="PTHR11439">
    <property type="entry name" value="GAG-POL-RELATED RETROTRANSPOSON"/>
    <property type="match status" value="1"/>
</dbReference>
<accession>A0A6L2NLH6</accession>
<dbReference type="EMBL" id="BKCJ010009473">
    <property type="protein sequence ID" value="GEU87131.1"/>
    <property type="molecule type" value="Genomic_DNA"/>
</dbReference>
<gene>
    <name evidence="4" type="ORF">Tci_059109</name>
</gene>